<dbReference type="Proteomes" id="UP000314251">
    <property type="component" value="Unassembled WGS sequence"/>
</dbReference>
<dbReference type="EMBL" id="VDLY02000006">
    <property type="protein sequence ID" value="KAB8166441.1"/>
    <property type="molecule type" value="Genomic_DNA"/>
</dbReference>
<dbReference type="AlphaFoldDB" id="A0A5N6ACQ4"/>
<keyword evidence="2" id="KW-1185">Reference proteome</keyword>
<accession>A0A5N6ACQ4</accession>
<proteinExistence type="predicted"/>
<dbReference type="OrthoDB" id="4248819at2"/>
<dbReference type="RefSeq" id="WP_139667564.1">
    <property type="nucleotide sequence ID" value="NZ_VDLY02000006.1"/>
</dbReference>
<gene>
    <name evidence="1" type="ORF">FH607_011490</name>
</gene>
<organism evidence="1 2">
    <name type="scientific">Streptomyces mimosae</name>
    <dbReference type="NCBI Taxonomy" id="2586635"/>
    <lineage>
        <taxon>Bacteria</taxon>
        <taxon>Bacillati</taxon>
        <taxon>Actinomycetota</taxon>
        <taxon>Actinomycetes</taxon>
        <taxon>Kitasatosporales</taxon>
        <taxon>Streptomycetaceae</taxon>
        <taxon>Streptomyces</taxon>
    </lineage>
</organism>
<protein>
    <submittedName>
        <fullName evidence="1">Uncharacterized protein</fullName>
    </submittedName>
</protein>
<reference evidence="1" key="1">
    <citation type="submission" date="2019-10" db="EMBL/GenBank/DDBJ databases">
        <title>Nonomuraea sp. nov., isolated from Phyllanthus amarus.</title>
        <authorList>
            <person name="Klykleung N."/>
            <person name="Tanasupawat S."/>
        </authorList>
    </citation>
    <scope>NUCLEOTIDE SEQUENCE [LARGE SCALE GENOMIC DNA]</scope>
    <source>
        <strain evidence="1">3MP-10</strain>
    </source>
</reference>
<comment type="caution">
    <text evidence="1">The sequence shown here is derived from an EMBL/GenBank/DDBJ whole genome shotgun (WGS) entry which is preliminary data.</text>
</comment>
<sequence length="130" mass="13987">MTDSKVAHLHLGSNIPGCLPENAPECFDSLDRAMDALSSELRFLQSDFHERCDGECGPDLNGTPCAWCDVAGDVDGALSCLADGDASDLLRRTGEIGWTFRPPEGPDVRVWCARIELGADACELARHLVA</sequence>
<name>A0A5N6ACQ4_9ACTN</name>
<evidence type="ECO:0000313" key="2">
    <source>
        <dbReference type="Proteomes" id="UP000314251"/>
    </source>
</evidence>
<evidence type="ECO:0000313" key="1">
    <source>
        <dbReference type="EMBL" id="KAB8166441.1"/>
    </source>
</evidence>